<keyword evidence="4" id="KW-0862">Zinc</keyword>
<evidence type="ECO:0000313" key="10">
    <source>
        <dbReference type="Proteomes" id="UP001516472"/>
    </source>
</evidence>
<dbReference type="InterPro" id="IPR025657">
    <property type="entry name" value="RadC_JAB"/>
</dbReference>
<dbReference type="NCBIfam" id="TIGR00608">
    <property type="entry name" value="radc"/>
    <property type="match status" value="1"/>
</dbReference>
<dbReference type="Pfam" id="PF20582">
    <property type="entry name" value="UPF0758_N"/>
    <property type="match status" value="1"/>
</dbReference>
<dbReference type="InterPro" id="IPR001405">
    <property type="entry name" value="UPF0758"/>
</dbReference>
<dbReference type="InterPro" id="IPR046778">
    <property type="entry name" value="UPF0758_N"/>
</dbReference>
<feature type="compositionally biased region" description="Low complexity" evidence="7">
    <location>
        <begin position="1"/>
        <end position="10"/>
    </location>
</feature>
<dbReference type="Proteomes" id="UP001516472">
    <property type="component" value="Unassembled WGS sequence"/>
</dbReference>
<keyword evidence="5" id="KW-0482">Metalloprotease</keyword>
<proteinExistence type="inferred from homology"/>
<keyword evidence="10" id="KW-1185">Reference proteome</keyword>
<gene>
    <name evidence="9" type="primary">radC</name>
    <name evidence="9" type="ORF">G4177_08895</name>
</gene>
<evidence type="ECO:0000259" key="8">
    <source>
        <dbReference type="PROSITE" id="PS50249"/>
    </source>
</evidence>
<dbReference type="PANTHER" id="PTHR30471:SF3">
    <property type="entry name" value="UPF0758 PROTEIN YEES-RELATED"/>
    <property type="match status" value="1"/>
</dbReference>
<evidence type="ECO:0000256" key="2">
    <source>
        <dbReference type="ARBA" id="ARBA00022723"/>
    </source>
</evidence>
<evidence type="ECO:0000256" key="7">
    <source>
        <dbReference type="SAM" id="MobiDB-lite"/>
    </source>
</evidence>
<evidence type="ECO:0000256" key="4">
    <source>
        <dbReference type="ARBA" id="ARBA00022833"/>
    </source>
</evidence>
<keyword evidence="2" id="KW-0479">Metal-binding</keyword>
<feature type="compositionally biased region" description="Gly residues" evidence="7">
    <location>
        <begin position="11"/>
        <end position="21"/>
    </location>
</feature>
<feature type="domain" description="MPN" evidence="8">
    <location>
        <begin position="117"/>
        <end position="239"/>
    </location>
</feature>
<dbReference type="CDD" id="cd08071">
    <property type="entry name" value="MPN_DUF2466"/>
    <property type="match status" value="1"/>
</dbReference>
<evidence type="ECO:0000256" key="6">
    <source>
        <dbReference type="RuleBase" id="RU003797"/>
    </source>
</evidence>
<keyword evidence="3" id="KW-0378">Hydrolase</keyword>
<reference evidence="9 10" key="1">
    <citation type="submission" date="2020-02" db="EMBL/GenBank/DDBJ databases">
        <authorList>
            <person name="Babadi Z.K."/>
            <person name="Risdian C."/>
            <person name="Ebrahimipour G.H."/>
            <person name="Wink J."/>
        </authorList>
    </citation>
    <scope>NUCLEOTIDE SEQUENCE [LARGE SCALE GENOMIC DNA]</scope>
    <source>
        <strain evidence="9 10">ZKHCc1 1396</strain>
    </source>
</reference>
<accession>A0ABR9PK71</accession>
<dbReference type="Gene3D" id="3.40.140.10">
    <property type="entry name" value="Cytidine Deaminase, domain 2"/>
    <property type="match status" value="1"/>
</dbReference>
<dbReference type="EMBL" id="JAAIYO010000002">
    <property type="protein sequence ID" value="MBE4748289.1"/>
    <property type="molecule type" value="Genomic_DNA"/>
</dbReference>
<dbReference type="Pfam" id="PF04002">
    <property type="entry name" value="RadC"/>
    <property type="match status" value="1"/>
</dbReference>
<sequence>MEQGGEAWAGSGEGGSTGGGSVRARTEDARERLFRLGAEALTDLELLGLLWTEGPRGAGLKDVAEGGLTRGGLKALVQEDPRTLCARRGVGPARTSRLLAALELGRRAQRSPERRPRLRTPKDIHAYLAPTLGGLRREVFHVLCFNPRNVLVHDARVAEGTLSACPVDPREVFAATLSARATAIVLAHNHPSGDPEPSVQDVGLTEHLARAAGLLGVKLLDHVVVGDGAYVSMLERGLLPDSEREGRRKCGTPGGGW</sequence>
<dbReference type="InterPro" id="IPR037518">
    <property type="entry name" value="MPN"/>
</dbReference>
<evidence type="ECO:0000256" key="5">
    <source>
        <dbReference type="ARBA" id="ARBA00023049"/>
    </source>
</evidence>
<comment type="caution">
    <text evidence="9">The sequence shown here is derived from an EMBL/GenBank/DDBJ whole genome shotgun (WGS) entry which is preliminary data.</text>
</comment>
<evidence type="ECO:0000256" key="3">
    <source>
        <dbReference type="ARBA" id="ARBA00022801"/>
    </source>
</evidence>
<keyword evidence="1" id="KW-0645">Protease</keyword>
<evidence type="ECO:0000256" key="1">
    <source>
        <dbReference type="ARBA" id="ARBA00022670"/>
    </source>
</evidence>
<dbReference type="PROSITE" id="PS50249">
    <property type="entry name" value="MPN"/>
    <property type="match status" value="1"/>
</dbReference>
<protein>
    <submittedName>
        <fullName evidence="9">DNA repair protein RadC</fullName>
    </submittedName>
</protein>
<dbReference type="RefSeq" id="WP_193347709.1">
    <property type="nucleotide sequence ID" value="NZ_JAAIYO010000002.1"/>
</dbReference>
<comment type="similarity">
    <text evidence="6">Belongs to the UPF0758 family.</text>
</comment>
<feature type="region of interest" description="Disordered" evidence="7">
    <location>
        <begin position="1"/>
        <end position="25"/>
    </location>
</feature>
<dbReference type="PANTHER" id="PTHR30471">
    <property type="entry name" value="DNA REPAIR PROTEIN RADC"/>
    <property type="match status" value="1"/>
</dbReference>
<dbReference type="PROSITE" id="PS01302">
    <property type="entry name" value="UPF0758"/>
    <property type="match status" value="1"/>
</dbReference>
<dbReference type="NCBIfam" id="NF000642">
    <property type="entry name" value="PRK00024.1"/>
    <property type="match status" value="1"/>
</dbReference>
<evidence type="ECO:0000313" key="9">
    <source>
        <dbReference type="EMBL" id="MBE4748289.1"/>
    </source>
</evidence>
<organism evidence="9 10">
    <name type="scientific">Corallococcus soli</name>
    <dbReference type="NCBI Taxonomy" id="2710757"/>
    <lineage>
        <taxon>Bacteria</taxon>
        <taxon>Pseudomonadati</taxon>
        <taxon>Myxococcota</taxon>
        <taxon>Myxococcia</taxon>
        <taxon>Myxococcales</taxon>
        <taxon>Cystobacterineae</taxon>
        <taxon>Myxococcaceae</taxon>
        <taxon>Corallococcus</taxon>
    </lineage>
</organism>
<dbReference type="InterPro" id="IPR020891">
    <property type="entry name" value="UPF0758_CS"/>
</dbReference>
<name>A0ABR9PK71_9BACT</name>